<dbReference type="Proteomes" id="UP000005426">
    <property type="component" value="Unassembled WGS sequence"/>
</dbReference>
<proteinExistence type="predicted"/>
<dbReference type="eggNOG" id="KOG4015">
    <property type="taxonomic scope" value="Eukaryota"/>
</dbReference>
<comment type="caution">
    <text evidence="1">The sequence shown here is derived from an EMBL/GenBank/DDBJ whole genome shotgun (WGS) entry which is preliminary data.</text>
</comment>
<dbReference type="PRINTS" id="PR00178">
    <property type="entry name" value="FATTYACIDBP"/>
</dbReference>
<dbReference type="SUPFAM" id="SSF50814">
    <property type="entry name" value="Lipocalins"/>
    <property type="match status" value="1"/>
</dbReference>
<dbReference type="HOGENOM" id="CLU_113772_0_3_1"/>
<dbReference type="OMA" id="VAIRHYE"/>
<accession>G9P5W3</accession>
<keyword evidence="2" id="KW-1185">Reference proteome</keyword>
<gene>
    <name evidence="1" type="ORF">TRIATDRAFT_130029</name>
</gene>
<dbReference type="CDD" id="cd00742">
    <property type="entry name" value="FABP"/>
    <property type="match status" value="1"/>
</dbReference>
<evidence type="ECO:0000313" key="1">
    <source>
        <dbReference type="EMBL" id="EHK42188.1"/>
    </source>
</evidence>
<name>G9P5W3_HYPAI</name>
<evidence type="ECO:0000313" key="2">
    <source>
        <dbReference type="Proteomes" id="UP000005426"/>
    </source>
</evidence>
<dbReference type="AlphaFoldDB" id="G9P5W3"/>
<protein>
    <submittedName>
        <fullName evidence="1">Cellular retinoic acid binding protein</fullName>
    </submittedName>
</protein>
<organism evidence="1 2">
    <name type="scientific">Hypocrea atroviridis (strain ATCC 20476 / IMI 206040)</name>
    <name type="common">Trichoderma atroviride</name>
    <dbReference type="NCBI Taxonomy" id="452589"/>
    <lineage>
        <taxon>Eukaryota</taxon>
        <taxon>Fungi</taxon>
        <taxon>Dikarya</taxon>
        <taxon>Ascomycota</taxon>
        <taxon>Pezizomycotina</taxon>
        <taxon>Sordariomycetes</taxon>
        <taxon>Hypocreomycetidae</taxon>
        <taxon>Hypocreales</taxon>
        <taxon>Hypocreaceae</taxon>
        <taxon>Trichoderma</taxon>
    </lineage>
</organism>
<dbReference type="Gene3D" id="2.40.128.20">
    <property type="match status" value="1"/>
</dbReference>
<dbReference type="InterPro" id="IPR012674">
    <property type="entry name" value="Calycin"/>
</dbReference>
<dbReference type="STRING" id="452589.G9P5W3"/>
<sequence>MSEFFTGEDISSGDYKLSKSQDYDKFLLGLAGIAEARRSELESATPLITISKDGDEWNITEKSELGIKETKFQMGEAFDDVLLNGVGTKSIASEHGPFLILMHTPLDGSDMVSVSHEFLENQVRVSLSVRDAAAVRIFDRL</sequence>
<dbReference type="InterPro" id="IPR000463">
    <property type="entry name" value="Fatty_acid-bd"/>
</dbReference>
<reference evidence="1 2" key="1">
    <citation type="journal article" date="2011" name="Genome Biol.">
        <title>Comparative genome sequence analysis underscores mycoparasitism as the ancestral life style of Trichoderma.</title>
        <authorList>
            <person name="Kubicek C.P."/>
            <person name="Herrera-Estrella A."/>
            <person name="Seidl-Seiboth V."/>
            <person name="Martinez D.A."/>
            <person name="Druzhinina I.S."/>
            <person name="Thon M."/>
            <person name="Zeilinger S."/>
            <person name="Casas-Flores S."/>
            <person name="Horwitz B.A."/>
            <person name="Mukherjee P.K."/>
            <person name="Mukherjee M."/>
            <person name="Kredics L."/>
            <person name="Alcaraz L.D."/>
            <person name="Aerts A."/>
            <person name="Antal Z."/>
            <person name="Atanasova L."/>
            <person name="Cervantes-Badillo M.G."/>
            <person name="Challacombe J."/>
            <person name="Chertkov O."/>
            <person name="McCluskey K."/>
            <person name="Coulpier F."/>
            <person name="Deshpande N."/>
            <person name="von Doehren H."/>
            <person name="Ebbole D.J."/>
            <person name="Esquivel-Naranjo E.U."/>
            <person name="Fekete E."/>
            <person name="Flipphi M."/>
            <person name="Glaser F."/>
            <person name="Gomez-Rodriguez E.Y."/>
            <person name="Gruber S."/>
            <person name="Han C."/>
            <person name="Henrissat B."/>
            <person name="Hermosa R."/>
            <person name="Hernandez-Onate M."/>
            <person name="Karaffa L."/>
            <person name="Kosti I."/>
            <person name="Le Crom S."/>
            <person name="Lindquist E."/>
            <person name="Lucas S."/>
            <person name="Luebeck M."/>
            <person name="Luebeck P.S."/>
            <person name="Margeot A."/>
            <person name="Metz B."/>
            <person name="Misra M."/>
            <person name="Nevalainen H."/>
            <person name="Omann M."/>
            <person name="Packer N."/>
            <person name="Perrone G."/>
            <person name="Uresti-Rivera E.E."/>
            <person name="Salamov A."/>
            <person name="Schmoll M."/>
            <person name="Seiboth B."/>
            <person name="Shapiro H."/>
            <person name="Sukno S."/>
            <person name="Tamayo-Ramos J.A."/>
            <person name="Tisch D."/>
            <person name="Wiest A."/>
            <person name="Wilkinson H.H."/>
            <person name="Zhang M."/>
            <person name="Coutinho P.M."/>
            <person name="Kenerley C.M."/>
            <person name="Monte E."/>
            <person name="Baker S.E."/>
            <person name="Grigoriev I.V."/>
        </authorList>
    </citation>
    <scope>NUCLEOTIDE SEQUENCE [LARGE SCALE GENOMIC DNA]</scope>
    <source>
        <strain evidence="2">ATCC 20476 / IMI 206040</strain>
    </source>
</reference>
<dbReference type="GO" id="GO:0008289">
    <property type="term" value="F:lipid binding"/>
    <property type="evidence" value="ECO:0007669"/>
    <property type="project" value="InterPro"/>
</dbReference>
<dbReference type="EMBL" id="ABDG02000027">
    <property type="protein sequence ID" value="EHK42188.1"/>
    <property type="molecule type" value="Genomic_DNA"/>
</dbReference>
<dbReference type="OrthoDB" id="354351at2759"/>